<feature type="chain" id="PRO_5043545298" evidence="2">
    <location>
        <begin position="23"/>
        <end position="309"/>
    </location>
</feature>
<keyword evidence="5" id="KW-1185">Reference proteome</keyword>
<feature type="domain" description="PA" evidence="3">
    <location>
        <begin position="159"/>
        <end position="217"/>
    </location>
</feature>
<dbReference type="PANTHER" id="PTHR10404:SF75">
    <property type="entry name" value="GLUTAMATE CARBOXYPEPTIDASE AMP1-RELATED"/>
    <property type="match status" value="1"/>
</dbReference>
<keyword evidence="2" id="KW-0732">Signal</keyword>
<accession>A0AAX6GGU0</accession>
<evidence type="ECO:0000256" key="2">
    <source>
        <dbReference type="SAM" id="SignalP"/>
    </source>
</evidence>
<dbReference type="Proteomes" id="UP001140949">
    <property type="component" value="Unassembled WGS sequence"/>
</dbReference>
<gene>
    <name evidence="4" type="ORF">M6B38_126645</name>
</gene>
<evidence type="ECO:0000259" key="3">
    <source>
        <dbReference type="Pfam" id="PF02225"/>
    </source>
</evidence>
<comment type="caution">
    <text evidence="4">The sequence shown here is derived from an EMBL/GenBank/DDBJ whole genome shotgun (WGS) entry which is preliminary data.</text>
</comment>
<dbReference type="EMBL" id="JANAVB010020198">
    <property type="protein sequence ID" value="KAJ6827507.1"/>
    <property type="molecule type" value="Genomic_DNA"/>
</dbReference>
<reference evidence="4" key="1">
    <citation type="journal article" date="2023" name="GigaByte">
        <title>Genome assembly of the bearded iris, Iris pallida Lam.</title>
        <authorList>
            <person name="Bruccoleri R.E."/>
            <person name="Oakeley E.J."/>
            <person name="Faust A.M.E."/>
            <person name="Altorfer M."/>
            <person name="Dessus-Babus S."/>
            <person name="Burckhardt D."/>
            <person name="Oertli M."/>
            <person name="Naumann U."/>
            <person name="Petersen F."/>
            <person name="Wong J."/>
        </authorList>
    </citation>
    <scope>NUCLEOTIDE SEQUENCE</scope>
    <source>
        <strain evidence="4">GSM-AAB239-AS_SAM_17_03QT</strain>
    </source>
</reference>
<dbReference type="AlphaFoldDB" id="A0AAX6GGU0"/>
<feature type="signal peptide" evidence="2">
    <location>
        <begin position="1"/>
        <end position="22"/>
    </location>
</feature>
<keyword evidence="4" id="KW-0378">Hydrolase</keyword>
<sequence>MPPHFSLLVLLLFFLLLVVLYSFQYSSSQNAPVLRSRNAPATEFLSFFSSSSSNSTVSTHLRCLTRRPHLAGTPSSSSAAAYVLSRLRSAGLQTLTRTYSPLLSYPSSSSLSLLRPDHSLLKPLSLLEPADPSPSSGVVPPYHAYSPSGSAVAPPVFVNFGRDEDYVVLDKLGVEVSGKVVIVRRGMGPRGAVVAKAAEKGAEAVVMFGDRTDGGVERGTVMSGSVGDPLTPGWAAVGAQGAERLREEDEEVRRRLPRIPSMPVSAETATEILRALGGPAAPEEWCFGAAAEVRGVGGGNVLLNFTYRR</sequence>
<dbReference type="SUPFAM" id="SSF52025">
    <property type="entry name" value="PA domain"/>
    <property type="match status" value="1"/>
</dbReference>
<evidence type="ECO:0000313" key="4">
    <source>
        <dbReference type="EMBL" id="KAJ6827507.1"/>
    </source>
</evidence>
<keyword evidence="1" id="KW-0325">Glycoprotein</keyword>
<dbReference type="Gene3D" id="3.50.30.30">
    <property type="match status" value="1"/>
</dbReference>
<organism evidence="4 5">
    <name type="scientific">Iris pallida</name>
    <name type="common">Sweet iris</name>
    <dbReference type="NCBI Taxonomy" id="29817"/>
    <lineage>
        <taxon>Eukaryota</taxon>
        <taxon>Viridiplantae</taxon>
        <taxon>Streptophyta</taxon>
        <taxon>Embryophyta</taxon>
        <taxon>Tracheophyta</taxon>
        <taxon>Spermatophyta</taxon>
        <taxon>Magnoliopsida</taxon>
        <taxon>Liliopsida</taxon>
        <taxon>Asparagales</taxon>
        <taxon>Iridaceae</taxon>
        <taxon>Iridoideae</taxon>
        <taxon>Irideae</taxon>
        <taxon>Iris</taxon>
    </lineage>
</organism>
<proteinExistence type="predicted"/>
<dbReference type="GO" id="GO:0004180">
    <property type="term" value="F:carboxypeptidase activity"/>
    <property type="evidence" value="ECO:0007669"/>
    <property type="project" value="UniProtKB-KW"/>
</dbReference>
<reference evidence="4" key="2">
    <citation type="submission" date="2023-04" db="EMBL/GenBank/DDBJ databases">
        <authorList>
            <person name="Bruccoleri R.E."/>
            <person name="Oakeley E.J."/>
            <person name="Faust A.-M."/>
            <person name="Dessus-Babus S."/>
            <person name="Altorfer M."/>
            <person name="Burckhardt D."/>
            <person name="Oertli M."/>
            <person name="Naumann U."/>
            <person name="Petersen F."/>
            <person name="Wong J."/>
        </authorList>
    </citation>
    <scope>NUCLEOTIDE SEQUENCE</scope>
    <source>
        <strain evidence="4">GSM-AAB239-AS_SAM_17_03QT</strain>
        <tissue evidence="4">Leaf</tissue>
    </source>
</reference>
<keyword evidence="4" id="KW-0121">Carboxypeptidase</keyword>
<dbReference type="InterPro" id="IPR039373">
    <property type="entry name" value="Peptidase_M28B"/>
</dbReference>
<dbReference type="InterPro" id="IPR046450">
    <property type="entry name" value="PA_dom_sf"/>
</dbReference>
<evidence type="ECO:0000256" key="1">
    <source>
        <dbReference type="ARBA" id="ARBA00023180"/>
    </source>
</evidence>
<protein>
    <submittedName>
        <fullName evidence="4">Glutamate carboxypeptidase 2</fullName>
    </submittedName>
</protein>
<dbReference type="Pfam" id="PF02225">
    <property type="entry name" value="PA"/>
    <property type="match status" value="1"/>
</dbReference>
<keyword evidence="4" id="KW-0645">Protease</keyword>
<name>A0AAX6GGU0_IRIPA</name>
<dbReference type="PANTHER" id="PTHR10404">
    <property type="entry name" value="N-ACETYLATED-ALPHA-LINKED ACIDIC DIPEPTIDASE"/>
    <property type="match status" value="1"/>
</dbReference>
<evidence type="ECO:0000313" key="5">
    <source>
        <dbReference type="Proteomes" id="UP001140949"/>
    </source>
</evidence>
<dbReference type="InterPro" id="IPR003137">
    <property type="entry name" value="PA_domain"/>
</dbReference>